<organism evidence="13 14">
    <name type="scientific">Bombyx mandarina</name>
    <name type="common">Wild silk moth</name>
    <name type="synonym">Wild silkworm</name>
    <dbReference type="NCBI Taxonomy" id="7092"/>
    <lineage>
        <taxon>Eukaryota</taxon>
        <taxon>Metazoa</taxon>
        <taxon>Ecdysozoa</taxon>
        <taxon>Arthropoda</taxon>
        <taxon>Hexapoda</taxon>
        <taxon>Insecta</taxon>
        <taxon>Pterygota</taxon>
        <taxon>Neoptera</taxon>
        <taxon>Endopterygota</taxon>
        <taxon>Lepidoptera</taxon>
        <taxon>Glossata</taxon>
        <taxon>Ditrysia</taxon>
        <taxon>Bombycoidea</taxon>
        <taxon>Bombycidae</taxon>
        <taxon>Bombycinae</taxon>
        <taxon>Bombyx</taxon>
    </lineage>
</organism>
<evidence type="ECO:0000259" key="12">
    <source>
        <dbReference type="Pfam" id="PF03769"/>
    </source>
</evidence>
<dbReference type="Pfam" id="PF03768">
    <property type="entry name" value="Attacin_N"/>
    <property type="match status" value="1"/>
</dbReference>
<keyword evidence="9" id="KW-0044">Antibiotic</keyword>
<evidence type="ECO:0000256" key="2">
    <source>
        <dbReference type="ARBA" id="ARBA00007550"/>
    </source>
</evidence>
<feature type="chain" id="PRO_5026834724" evidence="10">
    <location>
        <begin position="18"/>
        <end position="214"/>
    </location>
</feature>
<keyword evidence="3" id="KW-0964">Secreted</keyword>
<dbReference type="KEGG" id="bman:114251748"/>
<dbReference type="Pfam" id="PF03769">
    <property type="entry name" value="Attacin_C"/>
    <property type="match status" value="1"/>
</dbReference>
<keyword evidence="4" id="KW-0929">Antimicrobial</keyword>
<keyword evidence="5" id="KW-0399">Innate immunity</keyword>
<keyword evidence="6" id="KW-0165">Cleavage on pair of basic residues</keyword>
<dbReference type="InterPro" id="IPR005520">
    <property type="entry name" value="Attacin_N"/>
</dbReference>
<reference evidence="14" key="1">
    <citation type="submission" date="2025-08" db="UniProtKB">
        <authorList>
            <consortium name="RefSeq"/>
        </authorList>
    </citation>
    <scope>IDENTIFICATION</scope>
    <source>
        <tissue evidence="14">Silk gland</tissue>
    </source>
</reference>
<comment type="subcellular location">
    <subcellularLocation>
        <location evidence="1">Secreted</location>
    </subcellularLocation>
</comment>
<evidence type="ECO:0000313" key="13">
    <source>
        <dbReference type="Proteomes" id="UP000504629"/>
    </source>
</evidence>
<evidence type="ECO:0000256" key="1">
    <source>
        <dbReference type="ARBA" id="ARBA00004613"/>
    </source>
</evidence>
<dbReference type="Proteomes" id="UP000504629">
    <property type="component" value="Unplaced"/>
</dbReference>
<evidence type="ECO:0000313" key="14">
    <source>
        <dbReference type="RefSeq" id="XP_028041931.1"/>
    </source>
</evidence>
<feature type="domain" description="Attacin C-terminal" evidence="12">
    <location>
        <begin position="94"/>
        <end position="214"/>
    </location>
</feature>
<accession>A0A6J2KHW3</accession>
<dbReference type="OrthoDB" id="7441167at2759"/>
<dbReference type="AlphaFoldDB" id="A0A6J2KHW3"/>
<name>A0A6J2KHW3_BOMMA</name>
<evidence type="ECO:0000256" key="8">
    <source>
        <dbReference type="ARBA" id="ARBA00022859"/>
    </source>
</evidence>
<dbReference type="CTD" id="692555"/>
<keyword evidence="8" id="KW-0391">Immunity</keyword>
<evidence type="ECO:0000256" key="4">
    <source>
        <dbReference type="ARBA" id="ARBA00022529"/>
    </source>
</evidence>
<feature type="domain" description="Attacin N-terminal" evidence="11">
    <location>
        <begin position="28"/>
        <end position="92"/>
    </location>
</feature>
<evidence type="ECO:0000259" key="11">
    <source>
        <dbReference type="Pfam" id="PF03768"/>
    </source>
</evidence>
<evidence type="ECO:0000256" key="10">
    <source>
        <dbReference type="SAM" id="SignalP"/>
    </source>
</evidence>
<evidence type="ECO:0000256" key="7">
    <source>
        <dbReference type="ARBA" id="ARBA00022729"/>
    </source>
</evidence>
<protein>
    <submittedName>
        <fullName evidence="14">Attacin</fullName>
    </submittedName>
</protein>
<sequence length="214" mass="22570">MSKSVALLLLCACLASGRHVPTRARRQAGSFTVNSDGTSGAALKVPLTGNDKNVLSAIGSADFNDRHKLSAASAGLALDNVNGHGLSLTGTRIPGFGEQLGVAGKVNLFHNNNHDLSAKAFAIRNSPSAIPNAPNFNTLGGGLDYMFKQKVGASLSAAHSDVINRNDYSAGGKLNLFRSPSSSLDFNAGFKKFDTPFYRSSWEPNVGFSFSKFF</sequence>
<gene>
    <name evidence="14" type="primary">LOC114251748</name>
</gene>
<evidence type="ECO:0000256" key="5">
    <source>
        <dbReference type="ARBA" id="ARBA00022588"/>
    </source>
</evidence>
<evidence type="ECO:0000256" key="3">
    <source>
        <dbReference type="ARBA" id="ARBA00022525"/>
    </source>
</evidence>
<dbReference type="GeneID" id="114251748"/>
<feature type="signal peptide" evidence="10">
    <location>
        <begin position="1"/>
        <end position="17"/>
    </location>
</feature>
<comment type="similarity">
    <text evidence="2">Belongs to the attacin/sarcotoxin-2 family.</text>
</comment>
<dbReference type="InterPro" id="IPR005521">
    <property type="entry name" value="Attacin_C"/>
</dbReference>
<dbReference type="GO" id="GO:0042742">
    <property type="term" value="P:defense response to bacterium"/>
    <property type="evidence" value="ECO:0007669"/>
    <property type="project" value="UniProtKB-KW"/>
</dbReference>
<evidence type="ECO:0000256" key="9">
    <source>
        <dbReference type="ARBA" id="ARBA00023022"/>
    </source>
</evidence>
<dbReference type="RefSeq" id="XP_028041931.1">
    <property type="nucleotide sequence ID" value="XM_028186130.1"/>
</dbReference>
<keyword evidence="7 10" id="KW-0732">Signal</keyword>
<proteinExistence type="inferred from homology"/>
<dbReference type="GO" id="GO:0045087">
    <property type="term" value="P:innate immune response"/>
    <property type="evidence" value="ECO:0007669"/>
    <property type="project" value="UniProtKB-KW"/>
</dbReference>
<keyword evidence="13" id="KW-1185">Reference proteome</keyword>
<evidence type="ECO:0000256" key="6">
    <source>
        <dbReference type="ARBA" id="ARBA00022685"/>
    </source>
</evidence>
<dbReference type="GO" id="GO:0005576">
    <property type="term" value="C:extracellular region"/>
    <property type="evidence" value="ECO:0007669"/>
    <property type="project" value="UniProtKB-SubCell"/>
</dbReference>